<keyword evidence="5" id="KW-1185">Reference proteome</keyword>
<reference evidence="3 5" key="1">
    <citation type="submission" date="2017-06" db="EMBL/GenBank/DDBJ databases">
        <title>A platform for efficient transgenesis in Macrostomum lignano, a flatworm model organism for stem cell research.</title>
        <authorList>
            <person name="Berezikov E."/>
        </authorList>
    </citation>
    <scope>NUCLEOTIDE SEQUENCE [LARGE SCALE GENOMIC DNA]</scope>
    <source>
        <strain evidence="3">DV1</strain>
        <tissue evidence="3">Whole organism</tissue>
    </source>
</reference>
<dbReference type="EMBL" id="NIVC01000127">
    <property type="protein sequence ID" value="PAA90077.1"/>
    <property type="molecule type" value="Genomic_DNA"/>
</dbReference>
<gene>
    <name evidence="4" type="ORF">BOX15_Mlig012456g1</name>
    <name evidence="3" type="ORF">BOX15_Mlig012456g3</name>
</gene>
<evidence type="ECO:0000256" key="1">
    <source>
        <dbReference type="SAM" id="MobiDB-lite"/>
    </source>
</evidence>
<feature type="region of interest" description="Disordered" evidence="1">
    <location>
        <begin position="289"/>
        <end position="362"/>
    </location>
</feature>
<name>A0A267ETC9_9PLAT</name>
<protein>
    <recommendedName>
        <fullName evidence="2">Rho-GAP domain-containing protein</fullName>
    </recommendedName>
</protein>
<dbReference type="STRING" id="282301.A0A267ETC9"/>
<dbReference type="PANTHER" id="PTHR15670:SF4">
    <property type="entry name" value="RHO GTPASE-ACTIVATING PROTEIN 11A"/>
    <property type="match status" value="1"/>
</dbReference>
<dbReference type="Pfam" id="PF00620">
    <property type="entry name" value="RhoGAP"/>
    <property type="match status" value="1"/>
</dbReference>
<sequence>MSGTTYCEKLSEAKQRQVCALAVKELLQLGIQLPKARLPAYTERSTQCFGRPLLQQASTEIEGIGKVPTVLVACCSFISDHLQVEGLFRIEGSKVRQRDLRLRLDKGLPILDATPVHDVCSVLKAWLRELPEPLVPRELSKILLQATNRRTLEKQVKILRLGCLLLPSSQLTAMRYLCLFLKRVSSHSQINRMPAPNLGACLGPSLIQPMDATMELLGRINGISTLLIDFAHEIGSYPTNWIERLEPWVEPWTEPIQQQQQQEACSNRSRSASFGQRALRLVGRAVSRIASRSRSRSPRLQQSQQHASRRSPPPVLFNATTCPTPTRSTASRRAPVIAQQRQRDCSRSNSSRSSTSPAAKRRRFLTRRLGSVRQVGYFEVLPPPPLVAFRQH</sequence>
<feature type="domain" description="Rho-GAP" evidence="2">
    <location>
        <begin position="59"/>
        <end position="235"/>
    </location>
</feature>
<comment type="caution">
    <text evidence="3">The sequence shown here is derived from an EMBL/GenBank/DDBJ whole genome shotgun (WGS) entry which is preliminary data.</text>
</comment>
<dbReference type="OrthoDB" id="185175at2759"/>
<proteinExistence type="predicted"/>
<dbReference type="Gene3D" id="1.10.555.10">
    <property type="entry name" value="Rho GTPase activation protein"/>
    <property type="match status" value="1"/>
</dbReference>
<dbReference type="PROSITE" id="PS50238">
    <property type="entry name" value="RHOGAP"/>
    <property type="match status" value="1"/>
</dbReference>
<feature type="compositionally biased region" description="Low complexity" evidence="1">
    <location>
        <begin position="347"/>
        <end position="358"/>
    </location>
</feature>
<evidence type="ECO:0000313" key="4">
    <source>
        <dbReference type="EMBL" id="PAA90077.1"/>
    </source>
</evidence>
<dbReference type="GO" id="GO:0005096">
    <property type="term" value="F:GTPase activator activity"/>
    <property type="evidence" value="ECO:0007669"/>
    <property type="project" value="TreeGrafter"/>
</dbReference>
<accession>A0A267ETC9</accession>
<dbReference type="InterPro" id="IPR042869">
    <property type="entry name" value="ARHGAP11A/B"/>
</dbReference>
<dbReference type="GO" id="GO:0007165">
    <property type="term" value="P:signal transduction"/>
    <property type="evidence" value="ECO:0007669"/>
    <property type="project" value="InterPro"/>
</dbReference>
<organism evidence="3 5">
    <name type="scientific">Macrostomum lignano</name>
    <dbReference type="NCBI Taxonomy" id="282301"/>
    <lineage>
        <taxon>Eukaryota</taxon>
        <taxon>Metazoa</taxon>
        <taxon>Spiralia</taxon>
        <taxon>Lophotrochozoa</taxon>
        <taxon>Platyhelminthes</taxon>
        <taxon>Rhabditophora</taxon>
        <taxon>Macrostomorpha</taxon>
        <taxon>Macrostomida</taxon>
        <taxon>Macrostomidae</taxon>
        <taxon>Macrostomum</taxon>
    </lineage>
</organism>
<dbReference type="InterPro" id="IPR000198">
    <property type="entry name" value="RhoGAP_dom"/>
</dbReference>
<feature type="compositionally biased region" description="Polar residues" evidence="1">
    <location>
        <begin position="318"/>
        <end position="331"/>
    </location>
</feature>
<dbReference type="CDD" id="cd00159">
    <property type="entry name" value="RhoGAP"/>
    <property type="match status" value="1"/>
</dbReference>
<dbReference type="AlphaFoldDB" id="A0A267ETC9"/>
<dbReference type="Proteomes" id="UP000215902">
    <property type="component" value="Unassembled WGS sequence"/>
</dbReference>
<evidence type="ECO:0000313" key="3">
    <source>
        <dbReference type="EMBL" id="PAA64748.1"/>
    </source>
</evidence>
<dbReference type="SUPFAM" id="SSF48350">
    <property type="entry name" value="GTPase activation domain, GAP"/>
    <property type="match status" value="1"/>
</dbReference>
<dbReference type="SMART" id="SM00324">
    <property type="entry name" value="RhoGAP"/>
    <property type="match status" value="1"/>
</dbReference>
<dbReference type="PANTHER" id="PTHR15670">
    <property type="entry name" value="RHO GTPASE ACTIVATING PROTEIN 11A"/>
    <property type="match status" value="1"/>
</dbReference>
<dbReference type="EMBL" id="NIVC01001722">
    <property type="protein sequence ID" value="PAA64748.1"/>
    <property type="molecule type" value="Genomic_DNA"/>
</dbReference>
<evidence type="ECO:0000259" key="2">
    <source>
        <dbReference type="PROSITE" id="PS50238"/>
    </source>
</evidence>
<evidence type="ECO:0000313" key="5">
    <source>
        <dbReference type="Proteomes" id="UP000215902"/>
    </source>
</evidence>
<dbReference type="InterPro" id="IPR008936">
    <property type="entry name" value="Rho_GTPase_activation_prot"/>
</dbReference>